<protein>
    <submittedName>
        <fullName evidence="1">Uncharacterized protein</fullName>
    </submittedName>
</protein>
<dbReference type="AlphaFoldDB" id="A0AAV9TF36"/>
<comment type="caution">
    <text evidence="1">The sequence shown here is derived from an EMBL/GenBank/DDBJ whole genome shotgun (WGS) entry which is preliminary data.</text>
</comment>
<sequence>MYMVSATGDSGGSDDAVEAIDTIRGLVAIVAARGFVNIKTILISTFGQQEHGQIEIDIPEIMLVGGVKNPAVFVFGWDPG</sequence>
<evidence type="ECO:0000313" key="2">
    <source>
        <dbReference type="Proteomes" id="UP001327957"/>
    </source>
</evidence>
<dbReference type="EMBL" id="JASAOK010000033">
    <property type="protein sequence ID" value="KAK6218682.1"/>
    <property type="molecule type" value="Genomic_DNA"/>
</dbReference>
<dbReference type="Proteomes" id="UP001327957">
    <property type="component" value="Unassembled WGS sequence"/>
</dbReference>
<gene>
    <name evidence="1" type="ORF">QIS74_06562</name>
</gene>
<reference evidence="1 2" key="1">
    <citation type="submission" date="2023-04" db="EMBL/GenBank/DDBJ databases">
        <title>Colletotrichum tabacum stain YC1 causing leaf anthracnose on Nicotiana tabacum(L.) cv.</title>
        <authorList>
            <person name="Ji Z."/>
            <person name="Wang M."/>
            <person name="Zhang J."/>
            <person name="Wang N."/>
            <person name="Zhou Z."/>
        </authorList>
    </citation>
    <scope>NUCLEOTIDE SEQUENCE [LARGE SCALE GENOMIC DNA]</scope>
    <source>
        <strain evidence="1 2">YC1</strain>
    </source>
</reference>
<accession>A0AAV9TF36</accession>
<organism evidence="1 2">
    <name type="scientific">Colletotrichum tabaci</name>
    <dbReference type="NCBI Taxonomy" id="1209068"/>
    <lineage>
        <taxon>Eukaryota</taxon>
        <taxon>Fungi</taxon>
        <taxon>Dikarya</taxon>
        <taxon>Ascomycota</taxon>
        <taxon>Pezizomycotina</taxon>
        <taxon>Sordariomycetes</taxon>
        <taxon>Hypocreomycetidae</taxon>
        <taxon>Glomerellales</taxon>
        <taxon>Glomerellaceae</taxon>
        <taxon>Colletotrichum</taxon>
        <taxon>Colletotrichum destructivum species complex</taxon>
    </lineage>
</organism>
<evidence type="ECO:0000313" key="1">
    <source>
        <dbReference type="EMBL" id="KAK6218682.1"/>
    </source>
</evidence>
<proteinExistence type="predicted"/>
<name>A0AAV9TF36_9PEZI</name>
<keyword evidence="2" id="KW-1185">Reference proteome</keyword>